<reference evidence="1" key="1">
    <citation type="journal article" date="2017" name="Parasit. Vectors">
        <title>Sialotranscriptomics of Rhipicephalus zambeziensis reveals intricate expression profiles of secretory proteins and suggests tight temporal transcriptional regulation during blood-feeding.</title>
        <authorList>
            <person name="de Castro M.H."/>
            <person name="de Klerk D."/>
            <person name="Pienaar R."/>
            <person name="Rees D.J.G."/>
            <person name="Mans B.J."/>
        </authorList>
    </citation>
    <scope>NUCLEOTIDE SEQUENCE</scope>
    <source>
        <tissue evidence="1">Salivary glands</tissue>
    </source>
</reference>
<protein>
    <submittedName>
        <fullName evidence="1">Uncharacterized protein</fullName>
    </submittedName>
</protein>
<name>A0A224YLA9_9ACAR</name>
<organism evidence="1">
    <name type="scientific">Rhipicephalus zambeziensis</name>
    <dbReference type="NCBI Taxonomy" id="60191"/>
    <lineage>
        <taxon>Eukaryota</taxon>
        <taxon>Metazoa</taxon>
        <taxon>Ecdysozoa</taxon>
        <taxon>Arthropoda</taxon>
        <taxon>Chelicerata</taxon>
        <taxon>Arachnida</taxon>
        <taxon>Acari</taxon>
        <taxon>Parasitiformes</taxon>
        <taxon>Ixodida</taxon>
        <taxon>Ixodoidea</taxon>
        <taxon>Ixodidae</taxon>
        <taxon>Rhipicephalinae</taxon>
        <taxon>Rhipicephalus</taxon>
        <taxon>Rhipicephalus</taxon>
    </lineage>
</organism>
<sequence>MPHRENTDDAIKRYCKGYSTCCDLRKRYIYIALFALFETAANGGFVSQAGNGLRFSLCDWRGEQSLAAVLYGRHCIIFETSCKRL</sequence>
<dbReference type="AlphaFoldDB" id="A0A224YLA9"/>
<evidence type="ECO:0000313" key="1">
    <source>
        <dbReference type="EMBL" id="MAA14612.1"/>
    </source>
</evidence>
<proteinExistence type="predicted"/>
<accession>A0A224YLA9</accession>
<dbReference type="EMBL" id="GFPF01003466">
    <property type="protein sequence ID" value="MAA14612.1"/>
    <property type="molecule type" value="Transcribed_RNA"/>
</dbReference>